<dbReference type="EMBL" id="OMOI01000001">
    <property type="protein sequence ID" value="SPF77067.1"/>
    <property type="molecule type" value="Genomic_DNA"/>
</dbReference>
<dbReference type="PANTHER" id="PTHR11699">
    <property type="entry name" value="ALDEHYDE DEHYDROGENASE-RELATED"/>
    <property type="match status" value="1"/>
</dbReference>
<evidence type="ECO:0000313" key="7">
    <source>
        <dbReference type="Proteomes" id="UP000244911"/>
    </source>
</evidence>
<comment type="similarity">
    <text evidence="1 4">Belongs to the aldehyde dehydrogenase family.</text>
</comment>
<gene>
    <name evidence="6" type="primary">betB_2</name>
    <name evidence="6" type="ORF">ALP8811_02089</name>
</gene>
<feature type="domain" description="Aldehyde dehydrogenase" evidence="5">
    <location>
        <begin position="18"/>
        <end position="474"/>
    </location>
</feature>
<dbReference type="Gene3D" id="3.40.309.10">
    <property type="entry name" value="Aldehyde Dehydrogenase, Chain A, domain 2"/>
    <property type="match status" value="1"/>
</dbReference>
<feature type="active site" evidence="3">
    <location>
        <position position="251"/>
    </location>
</feature>
<evidence type="ECO:0000313" key="6">
    <source>
        <dbReference type="EMBL" id="SPF77067.1"/>
    </source>
</evidence>
<dbReference type="Proteomes" id="UP000244911">
    <property type="component" value="Unassembled WGS sequence"/>
</dbReference>
<dbReference type="InterPro" id="IPR016161">
    <property type="entry name" value="Ald_DH/histidinol_DH"/>
</dbReference>
<dbReference type="AlphaFoldDB" id="A0A2R8AMD7"/>
<evidence type="ECO:0000259" key="5">
    <source>
        <dbReference type="Pfam" id="PF00171"/>
    </source>
</evidence>
<proteinExistence type="inferred from homology"/>
<keyword evidence="7" id="KW-1185">Reference proteome</keyword>
<dbReference type="InterPro" id="IPR029510">
    <property type="entry name" value="Ald_DH_CS_GLU"/>
</dbReference>
<dbReference type="CDD" id="cd07109">
    <property type="entry name" value="ALDH_AAS00426"/>
    <property type="match status" value="1"/>
</dbReference>
<dbReference type="RefSeq" id="WP_108857026.1">
    <property type="nucleotide sequence ID" value="NZ_OMOI01000001.1"/>
</dbReference>
<evidence type="ECO:0000256" key="1">
    <source>
        <dbReference type="ARBA" id="ARBA00009986"/>
    </source>
</evidence>
<dbReference type="EC" id="1.2.1.8" evidence="6"/>
<accession>A0A2R8AMD7</accession>
<dbReference type="Gene3D" id="3.40.605.10">
    <property type="entry name" value="Aldehyde Dehydrogenase, Chain A, domain 1"/>
    <property type="match status" value="1"/>
</dbReference>
<dbReference type="OrthoDB" id="9812625at2"/>
<dbReference type="InterPro" id="IPR016162">
    <property type="entry name" value="Ald_DH_N"/>
</dbReference>
<protein>
    <submittedName>
        <fullName evidence="6">NAD/NADP-dependent betaine aldehyde dehydrogenase</fullName>
        <ecNumber evidence="6">1.2.1.8</ecNumber>
    </submittedName>
</protein>
<dbReference type="SUPFAM" id="SSF53720">
    <property type="entry name" value="ALDH-like"/>
    <property type="match status" value="1"/>
</dbReference>
<dbReference type="InterPro" id="IPR016163">
    <property type="entry name" value="Ald_DH_C"/>
</dbReference>
<evidence type="ECO:0000256" key="3">
    <source>
        <dbReference type="PROSITE-ProRule" id="PRU10007"/>
    </source>
</evidence>
<name>A0A2R8AMD7_9RHOB</name>
<reference evidence="7" key="1">
    <citation type="submission" date="2018-03" db="EMBL/GenBank/DDBJ databases">
        <authorList>
            <person name="Rodrigo-Torres L."/>
            <person name="Arahal R. D."/>
            <person name="Lucena T."/>
        </authorList>
    </citation>
    <scope>NUCLEOTIDE SEQUENCE [LARGE SCALE GENOMIC DNA]</scope>
    <source>
        <strain evidence="7">CECT 8811</strain>
    </source>
</reference>
<dbReference type="InterPro" id="IPR015590">
    <property type="entry name" value="Aldehyde_DH_dom"/>
</dbReference>
<dbReference type="GO" id="GO:0008802">
    <property type="term" value="F:betaine-aldehyde dehydrogenase (NAD+) activity"/>
    <property type="evidence" value="ECO:0007669"/>
    <property type="project" value="UniProtKB-EC"/>
</dbReference>
<keyword evidence="2 4" id="KW-0560">Oxidoreductase</keyword>
<evidence type="ECO:0000256" key="2">
    <source>
        <dbReference type="ARBA" id="ARBA00023002"/>
    </source>
</evidence>
<dbReference type="Pfam" id="PF00171">
    <property type="entry name" value="Aldedh"/>
    <property type="match status" value="1"/>
</dbReference>
<dbReference type="FunFam" id="3.40.605.10:FF:000007">
    <property type="entry name" value="NAD/NADP-dependent betaine aldehyde dehydrogenase"/>
    <property type="match status" value="1"/>
</dbReference>
<evidence type="ECO:0000256" key="4">
    <source>
        <dbReference type="RuleBase" id="RU003345"/>
    </source>
</evidence>
<dbReference type="PROSITE" id="PS00687">
    <property type="entry name" value="ALDEHYDE_DEHYDR_GLU"/>
    <property type="match status" value="1"/>
</dbReference>
<organism evidence="6 7">
    <name type="scientific">Aliiroseovarius pelagivivens</name>
    <dbReference type="NCBI Taxonomy" id="1639690"/>
    <lineage>
        <taxon>Bacteria</taxon>
        <taxon>Pseudomonadati</taxon>
        <taxon>Pseudomonadota</taxon>
        <taxon>Alphaproteobacteria</taxon>
        <taxon>Rhodobacterales</taxon>
        <taxon>Paracoccaceae</taxon>
        <taxon>Aliiroseovarius</taxon>
    </lineage>
</organism>
<sequence>MDALWFDPTEILIGGNWRATKGTLPVEDPSTGKEFARIGRGTAQDVDTAVAAARAALDGDWGRMTAVERGRILTRIGQLVQTRIDELTALEARDVGKPLTQARNDAIALARYMEFYGGAADKVMGETIPYLDGYTVYTLREPHGVTGHIVPWNYPMQIIGRSVGAALAMGNACVLKPAEEACLTALAFARLAEEAGLPKGALNVVTGLGEEAGAALSTHPDVDHISFTGSVPVGGLVQAAAAQNVVPVTLELGGKSPQLVFDDADLDAALPFLVGACIQNAGQTCSASSRILVQRGVYDQVVARMGAAYDLLRVGPAEADLNVGPLISGRQKEIVSGFLAQGSDLKVAGRGQITDVPTGGHYVAPTLFADVPPDHPLARDEVFGPVQVIIPFDTEDEAAQIANSTDYGLVASIWTANGARQMRLAKRLRAGQVFINNYGAGGGVELPFGGVGKSGHGREKGFEALYGFSQLKTVAAKHD</sequence>